<sequence length="364" mass="39885">MRTSLRLAQQLGKAFKLPPLGKSWPSPGPFLYVMFHRDNYPAGSGTLAPDPKLLEGRVLGNDFTHKDGWSMYMGNDVPGFPAHPHRGMETVTIVREGTIDHGDSTASGARYSVGDVQWVTAGKGVVHSEMFPLLKEDQNTLDLYQLWLNLAADDKDAEPEFVMMWREAIPHIQRDGATIQVVAGEYAGASPLAPPKRSWAARATSDLAAWFIDMQPNSTATLPSTNTARTERTVYVHACTPGPQGPETSDDPVRVQVGSEWVPDWHALSLAPGSGEVMLRNAGRPARVLVLQSVPIGEPVAVRGPFVMNTEQENLDAFAVYRKTKFGGFPWPSDRPTYGDSPRFAQYRGGPREEPGKMFTAGTE</sequence>
<feature type="domain" description="Pirin N-terminal" evidence="4">
    <location>
        <begin position="72"/>
        <end position="148"/>
    </location>
</feature>
<comment type="caution">
    <text evidence="6">The sequence shown here is derived from an EMBL/GenBank/DDBJ whole genome shotgun (WGS) entry which is preliminary data.</text>
</comment>
<dbReference type="Proteomes" id="UP001222932">
    <property type="component" value="Unassembled WGS sequence"/>
</dbReference>
<dbReference type="InterPro" id="IPR012093">
    <property type="entry name" value="Pirin"/>
</dbReference>
<feature type="domain" description="Pirin C-terminal" evidence="5">
    <location>
        <begin position="256"/>
        <end position="327"/>
    </location>
</feature>
<accession>A0AAD3YCL0</accession>
<dbReference type="InterPro" id="IPR008778">
    <property type="entry name" value="Pirin_C_dom"/>
</dbReference>
<dbReference type="Gene3D" id="2.60.120.10">
    <property type="entry name" value="Jelly Rolls"/>
    <property type="match status" value="2"/>
</dbReference>
<feature type="region of interest" description="Disordered" evidence="3">
    <location>
        <begin position="332"/>
        <end position="364"/>
    </location>
</feature>
<evidence type="ECO:0000313" key="6">
    <source>
        <dbReference type="EMBL" id="GMK57248.1"/>
    </source>
</evidence>
<reference evidence="6" key="1">
    <citation type="journal article" date="2023" name="BMC Genomics">
        <title>Chromosome-level genome assemblies of Cutaneotrichosporon spp. (Trichosporonales, Basidiomycota) reveal imbalanced evolution between nucleotide sequences and chromosome synteny.</title>
        <authorList>
            <person name="Kobayashi Y."/>
            <person name="Kayamori A."/>
            <person name="Aoki K."/>
            <person name="Shiwa Y."/>
            <person name="Matsutani M."/>
            <person name="Fujita N."/>
            <person name="Sugita T."/>
            <person name="Iwasaki W."/>
            <person name="Tanaka N."/>
            <person name="Takashima M."/>
        </authorList>
    </citation>
    <scope>NUCLEOTIDE SEQUENCE</scope>
    <source>
        <strain evidence="6">HIS016</strain>
    </source>
</reference>
<organism evidence="6 7">
    <name type="scientific">Cutaneotrichosporon spelunceum</name>
    <dbReference type="NCBI Taxonomy" id="1672016"/>
    <lineage>
        <taxon>Eukaryota</taxon>
        <taxon>Fungi</taxon>
        <taxon>Dikarya</taxon>
        <taxon>Basidiomycota</taxon>
        <taxon>Agaricomycotina</taxon>
        <taxon>Tremellomycetes</taxon>
        <taxon>Trichosporonales</taxon>
        <taxon>Trichosporonaceae</taxon>
        <taxon>Cutaneotrichosporon</taxon>
    </lineage>
</organism>
<dbReference type="PANTHER" id="PTHR13903:SF8">
    <property type="entry name" value="PIRIN"/>
    <property type="match status" value="1"/>
</dbReference>
<dbReference type="InterPro" id="IPR011051">
    <property type="entry name" value="RmlC_Cupin_sf"/>
</dbReference>
<evidence type="ECO:0000313" key="7">
    <source>
        <dbReference type="Proteomes" id="UP001222932"/>
    </source>
</evidence>
<proteinExistence type="inferred from homology"/>
<evidence type="ECO:0000259" key="4">
    <source>
        <dbReference type="Pfam" id="PF02678"/>
    </source>
</evidence>
<evidence type="ECO:0000259" key="5">
    <source>
        <dbReference type="Pfam" id="PF05726"/>
    </source>
</evidence>
<dbReference type="Pfam" id="PF02678">
    <property type="entry name" value="Pirin"/>
    <property type="match status" value="1"/>
</dbReference>
<dbReference type="SUPFAM" id="SSF51182">
    <property type="entry name" value="RmlC-like cupins"/>
    <property type="match status" value="1"/>
</dbReference>
<dbReference type="InterPro" id="IPR014710">
    <property type="entry name" value="RmlC-like_jellyroll"/>
</dbReference>
<name>A0AAD3YCL0_9TREE</name>
<evidence type="ECO:0008006" key="8">
    <source>
        <dbReference type="Google" id="ProtNLM"/>
    </source>
</evidence>
<protein>
    <recommendedName>
        <fullName evidence="8">Pirin</fullName>
    </recommendedName>
</protein>
<reference evidence="6" key="2">
    <citation type="submission" date="2023-06" db="EMBL/GenBank/DDBJ databases">
        <authorList>
            <person name="Kobayashi Y."/>
            <person name="Kayamori A."/>
            <person name="Aoki K."/>
            <person name="Shiwa Y."/>
            <person name="Fujita N."/>
            <person name="Sugita T."/>
            <person name="Iwasaki W."/>
            <person name="Tanaka N."/>
            <person name="Takashima M."/>
        </authorList>
    </citation>
    <scope>NUCLEOTIDE SEQUENCE</scope>
    <source>
        <strain evidence="6">HIS016</strain>
    </source>
</reference>
<dbReference type="AlphaFoldDB" id="A0AAD3YCL0"/>
<gene>
    <name evidence="6" type="ORF">CspeluHIS016_0400820</name>
</gene>
<evidence type="ECO:0000256" key="2">
    <source>
        <dbReference type="RuleBase" id="RU003457"/>
    </source>
</evidence>
<dbReference type="EMBL" id="BTCM01000004">
    <property type="protein sequence ID" value="GMK57248.1"/>
    <property type="molecule type" value="Genomic_DNA"/>
</dbReference>
<keyword evidence="7" id="KW-1185">Reference proteome</keyword>
<evidence type="ECO:0000256" key="1">
    <source>
        <dbReference type="ARBA" id="ARBA00008416"/>
    </source>
</evidence>
<comment type="similarity">
    <text evidence="1 2">Belongs to the pirin family.</text>
</comment>
<dbReference type="PANTHER" id="PTHR13903">
    <property type="entry name" value="PIRIN-RELATED"/>
    <property type="match status" value="1"/>
</dbReference>
<evidence type="ECO:0000256" key="3">
    <source>
        <dbReference type="SAM" id="MobiDB-lite"/>
    </source>
</evidence>
<dbReference type="Pfam" id="PF05726">
    <property type="entry name" value="Pirin_C"/>
    <property type="match status" value="1"/>
</dbReference>
<dbReference type="InterPro" id="IPR003829">
    <property type="entry name" value="Pirin_N_dom"/>
</dbReference>